<dbReference type="Proteomes" id="UP001165064">
    <property type="component" value="Unassembled WGS sequence"/>
</dbReference>
<organism evidence="1 2">
    <name type="scientific">Ambrosiozyma monospora</name>
    <name type="common">Yeast</name>
    <name type="synonym">Endomycopsis monosporus</name>
    <dbReference type="NCBI Taxonomy" id="43982"/>
    <lineage>
        <taxon>Eukaryota</taxon>
        <taxon>Fungi</taxon>
        <taxon>Dikarya</taxon>
        <taxon>Ascomycota</taxon>
        <taxon>Saccharomycotina</taxon>
        <taxon>Pichiomycetes</taxon>
        <taxon>Pichiales</taxon>
        <taxon>Pichiaceae</taxon>
        <taxon>Ambrosiozyma</taxon>
    </lineage>
</organism>
<comment type="caution">
    <text evidence="1">The sequence shown here is derived from an EMBL/GenBank/DDBJ whole genome shotgun (WGS) entry which is preliminary data.</text>
</comment>
<accession>A0ACB5T330</accession>
<dbReference type="EMBL" id="BSXS01003020">
    <property type="protein sequence ID" value="GME80336.1"/>
    <property type="molecule type" value="Genomic_DNA"/>
</dbReference>
<keyword evidence="2" id="KW-1185">Reference proteome</keyword>
<protein>
    <submittedName>
        <fullName evidence="1">Unnamed protein product</fullName>
    </submittedName>
</protein>
<evidence type="ECO:0000313" key="1">
    <source>
        <dbReference type="EMBL" id="GME80336.1"/>
    </source>
</evidence>
<proteinExistence type="predicted"/>
<evidence type="ECO:0000313" key="2">
    <source>
        <dbReference type="Proteomes" id="UP001165064"/>
    </source>
</evidence>
<name>A0ACB5T330_AMBMO</name>
<gene>
    <name evidence="1" type="ORF">Amon02_000441600</name>
</gene>
<sequence length="378" mass="43526">MDQVSENITAAAETPELLNTTLSKLTSWRLLPNASVFTTPDFNYPISEYPYAFKTDFLVNTFYPISLHWATPLIIGFTYFTSVHIFNKFVLKRQVKSYKLQNPDAKQIPPVKKLPAVPFAISKYRLFKWFVLLHNVLLCVYSVWTFIGMNTTIYLNSQNVIPQLVNKYYTNTSKVPGSQLFWNSICDIENGIWYNRDSDKGYMKGLSYWSYLFYMSKYYEILDTVIILLKGRQSSLLQSYHHTGAILSMWAGTRFASPPIWIFVVFNSFIHSIMYFYFSLSCLKIRVPVLFKQCLTTLQITQFVVGGSLAVVHLFVSYFDVVEGSFKDCIQSGEKALALIINVVYLAPLTVLFGAFYIESYRKNNQKTASTSVNKKNN</sequence>
<reference evidence="1" key="1">
    <citation type="submission" date="2023-04" db="EMBL/GenBank/DDBJ databases">
        <title>Ambrosiozyma monospora NBRC 10751.</title>
        <authorList>
            <person name="Ichikawa N."/>
            <person name="Sato H."/>
            <person name="Tonouchi N."/>
        </authorList>
    </citation>
    <scope>NUCLEOTIDE SEQUENCE</scope>
    <source>
        <strain evidence="1">NBRC 10751</strain>
    </source>
</reference>